<dbReference type="Pfam" id="PF02519">
    <property type="entry name" value="Auxin_inducible"/>
    <property type="match status" value="1"/>
</dbReference>
<dbReference type="EMBL" id="LR743600">
    <property type="protein sequence ID" value="CAA2631126.1"/>
    <property type="molecule type" value="Genomic_DNA"/>
</dbReference>
<dbReference type="GO" id="GO:0009733">
    <property type="term" value="P:response to auxin"/>
    <property type="evidence" value="ECO:0007669"/>
    <property type="project" value="InterPro"/>
</dbReference>
<accession>A0A7I8JJQ6</accession>
<organism evidence="2">
    <name type="scientific">Spirodela intermedia</name>
    <name type="common">Intermediate duckweed</name>
    <dbReference type="NCBI Taxonomy" id="51605"/>
    <lineage>
        <taxon>Eukaryota</taxon>
        <taxon>Viridiplantae</taxon>
        <taxon>Streptophyta</taxon>
        <taxon>Embryophyta</taxon>
        <taxon>Tracheophyta</taxon>
        <taxon>Spermatophyta</taxon>
        <taxon>Magnoliopsida</taxon>
        <taxon>Liliopsida</taxon>
        <taxon>Araceae</taxon>
        <taxon>Lemnoideae</taxon>
        <taxon>Spirodela</taxon>
    </lineage>
</organism>
<dbReference type="EMBL" id="LR746276">
    <property type="protein sequence ID" value="CAA7407430.1"/>
    <property type="molecule type" value="Genomic_DNA"/>
</dbReference>
<dbReference type="Proteomes" id="UP000663760">
    <property type="component" value="Chromosome 13"/>
</dbReference>
<evidence type="ECO:0000313" key="2">
    <source>
        <dbReference type="EMBL" id="CAA2631126.1"/>
    </source>
</evidence>
<dbReference type="OrthoDB" id="762405at2759"/>
<protein>
    <submittedName>
        <fullName evidence="2">Uncharacterized protein</fullName>
    </submittedName>
</protein>
<dbReference type="InterPro" id="IPR003676">
    <property type="entry name" value="SAUR_fam"/>
</dbReference>
<evidence type="ECO:0000313" key="3">
    <source>
        <dbReference type="EMBL" id="CAA7407430.1"/>
    </source>
</evidence>
<dbReference type="PANTHER" id="PTHR31374">
    <property type="entry name" value="AUXIN-INDUCED PROTEIN-LIKE-RELATED"/>
    <property type="match status" value="1"/>
</dbReference>
<sequence length="168" mass="18993">MSSAMKKVEMVRQIVKLKQVMGRWRSLSLRPHHRASLACEDDAGSSSGRPIPPGFLAIYIGEERRRFIIPTRFLNFPVITSLLKKSEEEFGYNFSGGLVLPCSVDFFRLVLQLLEKNEAKYKLFSIEDFVELSGTGGIEDPDPFSCRDDVAADDRYNGFSPLLQNARV</sequence>
<comment type="similarity">
    <text evidence="1">Belongs to the ARG7 family.</text>
</comment>
<keyword evidence="4" id="KW-1185">Reference proteome</keyword>
<name>A0A7I8JJQ6_SPIIN</name>
<dbReference type="PANTHER" id="PTHR31374:SF203">
    <property type="entry name" value="AUXIN-RESPONSIVE PROTEIN SAUR71-LIKE"/>
    <property type="match status" value="1"/>
</dbReference>
<evidence type="ECO:0000256" key="1">
    <source>
        <dbReference type="ARBA" id="ARBA00006974"/>
    </source>
</evidence>
<proteinExistence type="inferred from homology"/>
<gene>
    <name evidence="2" type="ORF">SI7747_13016772</name>
    <name evidence="3" type="ORF">SI8410_13018108</name>
</gene>
<dbReference type="AlphaFoldDB" id="A0A7I8JJQ6"/>
<reference evidence="2" key="1">
    <citation type="submission" date="2019-12" db="EMBL/GenBank/DDBJ databases">
        <authorList>
            <person name="Scholz U."/>
            <person name="Mascher M."/>
            <person name="Fiebig A."/>
        </authorList>
    </citation>
    <scope>NUCLEOTIDE SEQUENCE</scope>
</reference>
<evidence type="ECO:0000313" key="4">
    <source>
        <dbReference type="Proteomes" id="UP000663760"/>
    </source>
</evidence>